<sequence length="192" mass="22060">MNSYMPLLFQKRHVLPGGRIPLRIAPGPQMEAFKAALREGSNSFGVCMFDQDEHGHNFFQIGTRVTVEDFDISPNNGCLIVTVAGHENFTINHLEQTDEGFFCGDCQFIPPWPETEVRQDQQILAEKLKQMFSKHPELGELHHKKQFDNLSWLCQRWLELLPVPASEKQMLLTAPSCLDTYDYLISIMQKTH</sequence>
<feature type="domain" description="Lon N-terminal" evidence="1">
    <location>
        <begin position="4"/>
        <end position="190"/>
    </location>
</feature>
<protein>
    <submittedName>
        <fullName evidence="2">Lon protease</fullName>
    </submittedName>
</protein>
<dbReference type="Proteomes" id="UP000031278">
    <property type="component" value="Unassembled WGS sequence"/>
</dbReference>
<proteinExistence type="predicted"/>
<dbReference type="EMBL" id="JWLZ01000012">
    <property type="protein sequence ID" value="KHT65382.1"/>
    <property type="molecule type" value="Genomic_DNA"/>
</dbReference>
<dbReference type="GO" id="GO:0008233">
    <property type="term" value="F:peptidase activity"/>
    <property type="evidence" value="ECO:0007669"/>
    <property type="project" value="UniProtKB-KW"/>
</dbReference>
<dbReference type="AlphaFoldDB" id="A0A0B9H925"/>
<name>A0A0B9H925_9GAMM</name>
<dbReference type="Gene3D" id="2.30.130.40">
    <property type="entry name" value="LON domain-like"/>
    <property type="match status" value="1"/>
</dbReference>
<organism evidence="2 3">
    <name type="scientific">Photobacterium gaetbulicola</name>
    <dbReference type="NCBI Taxonomy" id="1295392"/>
    <lineage>
        <taxon>Bacteria</taxon>
        <taxon>Pseudomonadati</taxon>
        <taxon>Pseudomonadota</taxon>
        <taxon>Gammaproteobacteria</taxon>
        <taxon>Vibrionales</taxon>
        <taxon>Vibrionaceae</taxon>
        <taxon>Photobacterium</taxon>
    </lineage>
</organism>
<dbReference type="InterPro" id="IPR003111">
    <property type="entry name" value="Lon_prtase_N"/>
</dbReference>
<evidence type="ECO:0000259" key="1">
    <source>
        <dbReference type="SMART" id="SM00464"/>
    </source>
</evidence>
<accession>A0A0B9H925</accession>
<dbReference type="InterPro" id="IPR015947">
    <property type="entry name" value="PUA-like_sf"/>
</dbReference>
<evidence type="ECO:0000313" key="3">
    <source>
        <dbReference type="Proteomes" id="UP000031278"/>
    </source>
</evidence>
<dbReference type="Pfam" id="PF02190">
    <property type="entry name" value="LON_substr_bdg"/>
    <property type="match status" value="1"/>
</dbReference>
<gene>
    <name evidence="2" type="ORF">RJ45_01355</name>
</gene>
<dbReference type="InterPro" id="IPR046336">
    <property type="entry name" value="Lon_prtase_N_sf"/>
</dbReference>
<dbReference type="SUPFAM" id="SSF88697">
    <property type="entry name" value="PUA domain-like"/>
    <property type="match status" value="1"/>
</dbReference>
<evidence type="ECO:0000313" key="2">
    <source>
        <dbReference type="EMBL" id="KHT65382.1"/>
    </source>
</evidence>
<dbReference type="SMART" id="SM00464">
    <property type="entry name" value="LON"/>
    <property type="match status" value="1"/>
</dbReference>
<keyword evidence="2" id="KW-0645">Protease</keyword>
<keyword evidence="2" id="KW-0378">Hydrolase</keyword>
<comment type="caution">
    <text evidence="2">The sequence shown here is derived from an EMBL/GenBank/DDBJ whole genome shotgun (WGS) entry which is preliminary data.</text>
</comment>
<dbReference type="RefSeq" id="WP_039456855.1">
    <property type="nucleotide sequence ID" value="NZ_JWLZ01000012.1"/>
</dbReference>
<reference evidence="2 3" key="1">
    <citation type="submission" date="2014-12" db="EMBL/GenBank/DDBJ databases">
        <title>Genome sequencing of Photobacterium gaetbulicola AD005a.</title>
        <authorList>
            <person name="Adrian T.G.S."/>
            <person name="Chan K.G."/>
        </authorList>
    </citation>
    <scope>NUCLEOTIDE SEQUENCE [LARGE SCALE GENOMIC DNA]</scope>
    <source>
        <strain evidence="2 3">AD005a</strain>
    </source>
</reference>
<dbReference type="GO" id="GO:0006508">
    <property type="term" value="P:proteolysis"/>
    <property type="evidence" value="ECO:0007669"/>
    <property type="project" value="UniProtKB-KW"/>
</dbReference>
<dbReference type="Gene3D" id="1.10.4060.10">
    <property type="entry name" value="BPP1347 like domain"/>
    <property type="match status" value="1"/>
</dbReference>